<dbReference type="SMART" id="SM00248">
    <property type="entry name" value="ANK"/>
    <property type="match status" value="7"/>
</dbReference>
<evidence type="ECO:0000256" key="1">
    <source>
        <dbReference type="PROSITE-ProRule" id="PRU00023"/>
    </source>
</evidence>
<dbReference type="InterPro" id="IPR002110">
    <property type="entry name" value="Ankyrin_rpt"/>
</dbReference>
<dbReference type="Pfam" id="PF09992">
    <property type="entry name" value="NAGPA"/>
    <property type="match status" value="1"/>
</dbReference>
<dbReference type="PROSITE" id="PS50088">
    <property type="entry name" value="ANK_REPEAT"/>
    <property type="match status" value="5"/>
</dbReference>
<sequence>MSASLLRHILPYSRRRRRWPLQYSLLPLAILSLTVANSLDHSNNQFDPFPGDILTPYPEGRHGGTRTTREISSCQHTRWENRTVETFKVLTTPPSGDGKLKFKMHKYADVVARTPLRKRYAVGTITFIEDPYYTLSVLEPSRKGTCHQNSYYTTKATVLDTAANYEHGCRLAANGGYFTVSNGNCLGNIVSDGRLVKSANGVQNANFGIKEDGSIVVGYIPEEELHNQTNPFRQLVTGVIWLVRNGTNYVNESKIMECSDHEDTGPMDTFVNVISARSAIGHDDKGRVVLARVEGQTHVRGANLYEFADVLIKRGVVNAINLDGGGSNTLVQDGILLNYPSDHCTIQFLHQSVVLPGDINIFFLLSRLLLLLSGDVELNPGPTVEEACKKVKEILRSHYATLEEATKGSLSSIMSHLYAKKIITKTVRDSQLLNYNKMIDEFEAKLSLLKDVSELKAHCQVFLECISQGGPTDVVARSLDSEWRELFDMESLVPAALSMISSTRSLSPVSNTALTCFLPVSNDLITASPPQQFSNVSAGGIHHDINIKPFENEEIEEKVYTSLDVLRRWFSKLAKNFKLIFREKNKHNSQLATDVSEWLTVHMKWEEGSVVNSLDDIFRKIQPYYDFIDCKLLLDMSNEFLQDATFTDDGVTCKLVDELHSHTLMSKRLCKSNTVSDLEKLLQEHYKHFDRNMDNLPCINIHLQTCWDDISIDGLYELIEKLLPQKHREPEYKQSIIKHIIIRNKCIVIKLYILDITADSLIEYTGGKLQFMRLIGIFSLYINDHPVLQENENMKFTFELVLLEAVTAGNNEAVEFLLQLETVNIDHTNEEGKTALMIACEKGHEDIVHSLLSAEANVNIQDNKGWTALMIASEHNHISIIHMLLQANANPHLKKSNGSNAVMIASGNGNDEVVELLISKGVDYKYQREDGWNAFMLACQNGHTQVVKLLLKKQVDPKVQRNNGGNAFMLACQFGHIQIVELLLKEKVDPNVQRNDEMNAFMLACHSGHSQIVELLMKEHS</sequence>
<feature type="signal peptide" evidence="2">
    <location>
        <begin position="1"/>
        <end position="36"/>
    </location>
</feature>
<dbReference type="eggNOG" id="KOG0504">
    <property type="taxonomic scope" value="Eukaryota"/>
</dbReference>
<reference evidence="4" key="1">
    <citation type="submission" date="2017-05" db="UniProtKB">
        <authorList>
            <consortium name="EnsemblMetazoa"/>
        </authorList>
    </citation>
    <scope>IDENTIFICATION</scope>
</reference>
<dbReference type="AlphaFoldDB" id="A0A1X7TAB2"/>
<dbReference type="OrthoDB" id="192253at2759"/>
<evidence type="ECO:0000256" key="2">
    <source>
        <dbReference type="SAM" id="SignalP"/>
    </source>
</evidence>
<keyword evidence="2" id="KW-0732">Signal</keyword>
<feature type="chain" id="PRO_5013390313" description="Phosphodiester glycosidase domain-containing protein" evidence="2">
    <location>
        <begin position="37"/>
        <end position="1021"/>
    </location>
</feature>
<proteinExistence type="predicted"/>
<dbReference type="GO" id="GO:0033299">
    <property type="term" value="P:secretion of lysosomal enzymes"/>
    <property type="evidence" value="ECO:0007669"/>
    <property type="project" value="TreeGrafter"/>
</dbReference>
<dbReference type="PANTHER" id="PTHR40446">
    <property type="entry name" value="N-ACETYLGLUCOSAMINE-1-PHOSPHODIESTER ALPHA-N-ACETYLGLUCOSAMINIDASE"/>
    <property type="match status" value="1"/>
</dbReference>
<dbReference type="Pfam" id="PF12796">
    <property type="entry name" value="Ank_2"/>
    <property type="match status" value="2"/>
</dbReference>
<feature type="repeat" description="ANK" evidence="1">
    <location>
        <begin position="963"/>
        <end position="995"/>
    </location>
</feature>
<dbReference type="PANTHER" id="PTHR40446:SF2">
    <property type="entry name" value="N-ACETYLGLUCOSAMINE-1-PHOSPHODIESTER ALPHA-N-ACETYLGLUCOSAMINIDASE"/>
    <property type="match status" value="1"/>
</dbReference>
<feature type="repeat" description="ANK" evidence="1">
    <location>
        <begin position="831"/>
        <end position="863"/>
    </location>
</feature>
<protein>
    <recommendedName>
        <fullName evidence="3">Phosphodiester glycosidase domain-containing protein</fullName>
    </recommendedName>
</protein>
<dbReference type="Gene3D" id="1.25.40.20">
    <property type="entry name" value="Ankyrin repeat-containing domain"/>
    <property type="match status" value="3"/>
</dbReference>
<dbReference type="SUPFAM" id="SSF48403">
    <property type="entry name" value="Ankyrin repeat"/>
    <property type="match status" value="1"/>
</dbReference>
<evidence type="ECO:0000259" key="3">
    <source>
        <dbReference type="Pfam" id="PF09992"/>
    </source>
</evidence>
<dbReference type="EnsemblMetazoa" id="Aqu2.1.11490_001">
    <property type="protein sequence ID" value="Aqu2.1.11490_001"/>
    <property type="gene ID" value="Aqu2.1.11490"/>
</dbReference>
<feature type="domain" description="Phosphodiester glycosidase" evidence="3">
    <location>
        <begin position="168"/>
        <end position="342"/>
    </location>
</feature>
<dbReference type="InParanoid" id="A0A1X7TAB2"/>
<dbReference type="InterPro" id="IPR036770">
    <property type="entry name" value="Ankyrin_rpt-contain_sf"/>
</dbReference>
<feature type="repeat" description="ANK" evidence="1">
    <location>
        <begin position="864"/>
        <end position="896"/>
    </location>
</feature>
<evidence type="ECO:0000313" key="4">
    <source>
        <dbReference type="EnsemblMetazoa" id="Aqu2.1.11490_001"/>
    </source>
</evidence>
<dbReference type="PROSITE" id="PS50297">
    <property type="entry name" value="ANK_REP_REGION"/>
    <property type="match status" value="5"/>
</dbReference>
<dbReference type="Pfam" id="PF13637">
    <property type="entry name" value="Ank_4"/>
    <property type="match status" value="1"/>
</dbReference>
<dbReference type="InterPro" id="IPR018711">
    <property type="entry name" value="NAGPA"/>
</dbReference>
<keyword evidence="1" id="KW-0040">ANK repeat</keyword>
<feature type="repeat" description="ANK" evidence="1">
    <location>
        <begin position="897"/>
        <end position="929"/>
    </location>
</feature>
<feature type="repeat" description="ANK" evidence="1">
    <location>
        <begin position="930"/>
        <end position="962"/>
    </location>
</feature>
<organism evidence="4">
    <name type="scientific">Amphimedon queenslandica</name>
    <name type="common">Sponge</name>
    <dbReference type="NCBI Taxonomy" id="400682"/>
    <lineage>
        <taxon>Eukaryota</taxon>
        <taxon>Metazoa</taxon>
        <taxon>Porifera</taxon>
        <taxon>Demospongiae</taxon>
        <taxon>Heteroscleromorpha</taxon>
        <taxon>Haplosclerida</taxon>
        <taxon>Niphatidae</taxon>
        <taxon>Amphimedon</taxon>
    </lineage>
</organism>
<accession>A0A1X7TAB2</accession>
<name>A0A1X7TAB2_AMPQE</name>